<name>A0A540VN70_9GAMM</name>
<reference evidence="1 2" key="1">
    <citation type="submission" date="2019-06" db="EMBL/GenBank/DDBJ databases">
        <title>Metagenome assembled Genome of Spiribacter salinus SL48-SHIP from the microbial mat of Salt Lake 48 (Novosibirsk region, Russia).</title>
        <authorList>
            <person name="Shipova A."/>
            <person name="Rozanov A.S."/>
            <person name="Bryanskaya A.V."/>
            <person name="Peltek S.E."/>
        </authorList>
    </citation>
    <scope>NUCLEOTIDE SEQUENCE [LARGE SCALE GENOMIC DNA]</scope>
    <source>
        <strain evidence="1">SL48-SHIP-2</strain>
    </source>
</reference>
<feature type="non-terminal residue" evidence="1">
    <location>
        <position position="60"/>
    </location>
</feature>
<proteinExistence type="predicted"/>
<dbReference type="AlphaFoldDB" id="A0A540VN70"/>
<comment type="caution">
    <text evidence="1">The sequence shown here is derived from an EMBL/GenBank/DDBJ whole genome shotgun (WGS) entry which is preliminary data.</text>
</comment>
<sequence length="60" mass="6502">MIRPGMMARPNRRMLLVLSLLEPAILVAAIYLGAWGRFGALTAVGEVNIQPLLPKALVFA</sequence>
<evidence type="ECO:0000313" key="2">
    <source>
        <dbReference type="Proteomes" id="UP000315400"/>
    </source>
</evidence>
<gene>
    <name evidence="1" type="ORF">FKY71_15005</name>
</gene>
<dbReference type="Proteomes" id="UP000315400">
    <property type="component" value="Unassembled WGS sequence"/>
</dbReference>
<organism evidence="1 2">
    <name type="scientific">Spiribacter salinus</name>
    <dbReference type="NCBI Taxonomy" id="1335746"/>
    <lineage>
        <taxon>Bacteria</taxon>
        <taxon>Pseudomonadati</taxon>
        <taxon>Pseudomonadota</taxon>
        <taxon>Gammaproteobacteria</taxon>
        <taxon>Chromatiales</taxon>
        <taxon>Ectothiorhodospiraceae</taxon>
        <taxon>Spiribacter</taxon>
    </lineage>
</organism>
<evidence type="ECO:0000313" key="1">
    <source>
        <dbReference type="EMBL" id="TQE98214.1"/>
    </source>
</evidence>
<evidence type="ECO:0008006" key="3">
    <source>
        <dbReference type="Google" id="ProtNLM"/>
    </source>
</evidence>
<protein>
    <recommendedName>
        <fullName evidence="3">ABC transporter permease</fullName>
    </recommendedName>
</protein>
<dbReference type="EMBL" id="VIFK01000252">
    <property type="protein sequence ID" value="TQE98214.1"/>
    <property type="molecule type" value="Genomic_DNA"/>
</dbReference>
<accession>A0A540VN70</accession>